<evidence type="ECO:0000313" key="3">
    <source>
        <dbReference type="Proteomes" id="UP001152747"/>
    </source>
</evidence>
<dbReference type="Proteomes" id="UP001152747">
    <property type="component" value="Unassembled WGS sequence"/>
</dbReference>
<dbReference type="Gene3D" id="3.30.310.50">
    <property type="entry name" value="Alpha-D-phosphohexomutase, C-terminal domain"/>
    <property type="match status" value="1"/>
</dbReference>
<dbReference type="EMBL" id="CANHGI010000003">
    <property type="protein sequence ID" value="CAI5445939.1"/>
    <property type="molecule type" value="Genomic_DNA"/>
</dbReference>
<comment type="similarity">
    <text evidence="1">Belongs to the CTAG/PCC1 family.</text>
</comment>
<proteinExistence type="inferred from homology"/>
<organism evidence="2 3">
    <name type="scientific">Caenorhabditis angaria</name>
    <dbReference type="NCBI Taxonomy" id="860376"/>
    <lineage>
        <taxon>Eukaryota</taxon>
        <taxon>Metazoa</taxon>
        <taxon>Ecdysozoa</taxon>
        <taxon>Nematoda</taxon>
        <taxon>Chromadorea</taxon>
        <taxon>Rhabditida</taxon>
        <taxon>Rhabditina</taxon>
        <taxon>Rhabditomorpha</taxon>
        <taxon>Rhabditoidea</taxon>
        <taxon>Rhabditidae</taxon>
        <taxon>Peloderinae</taxon>
        <taxon>Caenorhabditis</taxon>
    </lineage>
</organism>
<dbReference type="AlphaFoldDB" id="A0A9P1II34"/>
<evidence type="ECO:0000313" key="2">
    <source>
        <dbReference type="EMBL" id="CAI5445939.1"/>
    </source>
</evidence>
<dbReference type="InterPro" id="IPR015419">
    <property type="entry name" value="CTAG/Pcc1"/>
</dbReference>
<protein>
    <submittedName>
        <fullName evidence="2">Uncharacterized protein</fullName>
    </submittedName>
</protein>
<dbReference type="Pfam" id="PF09341">
    <property type="entry name" value="Pcc1"/>
    <property type="match status" value="1"/>
</dbReference>
<accession>A0A9P1II34</accession>
<keyword evidence="3" id="KW-1185">Reference proteome</keyword>
<sequence>MEVDSGSSSSSEDEIEQKLIHTANVRLAMDDSKSAEIIANTIKVDKEPSRSGAVRKVTFEEHFVVLEIVSSDPKSLSKSISNAVDMCDLSQKTLRLAQKYPSPENGVKRPFSE</sequence>
<gene>
    <name evidence="2" type="ORF">CAMP_LOCUS8576</name>
</gene>
<name>A0A9P1II34_9PELO</name>
<evidence type="ECO:0000256" key="1">
    <source>
        <dbReference type="ARBA" id="ARBA00007073"/>
    </source>
</evidence>
<reference evidence="2" key="1">
    <citation type="submission" date="2022-11" db="EMBL/GenBank/DDBJ databases">
        <authorList>
            <person name="Kikuchi T."/>
        </authorList>
    </citation>
    <scope>NUCLEOTIDE SEQUENCE</scope>
    <source>
        <strain evidence="2">PS1010</strain>
    </source>
</reference>
<comment type="caution">
    <text evidence="2">The sequence shown here is derived from an EMBL/GenBank/DDBJ whole genome shotgun (WGS) entry which is preliminary data.</text>
</comment>
<dbReference type="OrthoDB" id="10025739at2759"/>